<dbReference type="RefSeq" id="WP_100280585.1">
    <property type="nucleotide sequence ID" value="NZ_CP024923.1"/>
</dbReference>
<evidence type="ECO:0000313" key="2">
    <source>
        <dbReference type="Proteomes" id="UP000229081"/>
    </source>
</evidence>
<sequence length="211" mass="22602">MLAAVVAGFSANAARGHEAAPGGCELHVWPSGELNSVYQGWIHGGIVNGAVTGRDGYPEVPPDPLGAASQTELLDRAQPQGIIGLHSYRLIVHPQPLTSREIRTTPGRLTTDGAPCYAELIVDDVFLQQDVFFGSQLKSSLRYRDFGDGVAPAVTPVRVFGTWVKTPLKLFPPKEGVDRKAASDDLKSAYVANLTRFAEALNKPAKGKRGK</sequence>
<reference evidence="1 2" key="1">
    <citation type="submission" date="2017-11" db="EMBL/GenBank/DDBJ databases">
        <title>Complete genome sequence of Sphingomonas sp. Strain Cra20, a psychrotolerant potential plant growth promoting rhizobacteria.</title>
        <authorList>
            <person name="Luo Y."/>
        </authorList>
    </citation>
    <scope>NUCLEOTIDE SEQUENCE [LARGE SCALE GENOMIC DNA]</scope>
    <source>
        <strain evidence="1 2">Cra20</strain>
    </source>
</reference>
<gene>
    <name evidence="1" type="ORF">CVN68_01155</name>
</gene>
<organism evidence="1 2">
    <name type="scientific">Sphingomonas psychrotolerans</name>
    <dbReference type="NCBI Taxonomy" id="1327635"/>
    <lineage>
        <taxon>Bacteria</taxon>
        <taxon>Pseudomonadati</taxon>
        <taxon>Pseudomonadota</taxon>
        <taxon>Alphaproteobacteria</taxon>
        <taxon>Sphingomonadales</taxon>
        <taxon>Sphingomonadaceae</taxon>
        <taxon>Sphingomonas</taxon>
    </lineage>
</organism>
<dbReference type="AlphaFoldDB" id="A0A2K8MA69"/>
<keyword evidence="2" id="KW-1185">Reference proteome</keyword>
<evidence type="ECO:0000313" key="1">
    <source>
        <dbReference type="EMBL" id="ATY30773.1"/>
    </source>
</evidence>
<accession>A0A2K8MA69</accession>
<dbReference type="KEGG" id="sphc:CVN68_01155"/>
<proteinExistence type="predicted"/>
<dbReference type="Proteomes" id="UP000229081">
    <property type="component" value="Chromosome"/>
</dbReference>
<name>A0A2K8MA69_9SPHN</name>
<protein>
    <submittedName>
        <fullName evidence="1">Uncharacterized protein</fullName>
    </submittedName>
</protein>
<dbReference type="EMBL" id="CP024923">
    <property type="protein sequence ID" value="ATY30773.1"/>
    <property type="molecule type" value="Genomic_DNA"/>
</dbReference>